<feature type="region of interest" description="Disordered" evidence="1">
    <location>
        <begin position="1"/>
        <end position="23"/>
    </location>
</feature>
<dbReference type="AlphaFoldDB" id="A0A4V2K691"/>
<evidence type="ECO:0008006" key="4">
    <source>
        <dbReference type="Google" id="ProtNLM"/>
    </source>
</evidence>
<keyword evidence="3" id="KW-1185">Reference proteome</keyword>
<evidence type="ECO:0000313" key="2">
    <source>
        <dbReference type="EMBL" id="TBU51393.1"/>
    </source>
</evidence>
<organism evidence="2 3">
    <name type="scientific">Dichomitus squalens</name>
    <dbReference type="NCBI Taxonomy" id="114155"/>
    <lineage>
        <taxon>Eukaryota</taxon>
        <taxon>Fungi</taxon>
        <taxon>Dikarya</taxon>
        <taxon>Basidiomycota</taxon>
        <taxon>Agaricomycotina</taxon>
        <taxon>Agaricomycetes</taxon>
        <taxon>Polyporales</taxon>
        <taxon>Polyporaceae</taxon>
        <taxon>Dichomitus</taxon>
    </lineage>
</organism>
<protein>
    <recommendedName>
        <fullName evidence="4">F-box domain-containing protein</fullName>
    </recommendedName>
</protein>
<dbReference type="InterPro" id="IPR032675">
    <property type="entry name" value="LRR_dom_sf"/>
</dbReference>
<dbReference type="SUPFAM" id="SSF81383">
    <property type="entry name" value="F-box domain"/>
    <property type="match status" value="1"/>
</dbReference>
<evidence type="ECO:0000313" key="3">
    <source>
        <dbReference type="Proteomes" id="UP000292082"/>
    </source>
</evidence>
<gene>
    <name evidence="2" type="ORF">BD310DRAFT_942243</name>
</gene>
<sequence>MNPSSVASESAMDDDRAHPNPNASRFPVEVCENIIDKLYSLFVIERVEDSRALHRCALVCRAWRVRSQRNLFYSVVLRDLPALQKFSAVLDNAPHLCEYVYELTLTGRTLHTTASPLSLLPIALHGKLPKLQEVTINRVREDEVWDSTASELESAKSLQYLPLHPRFALYFSAFTTVSRLHIFDLTFGHFNEMARMINSLPALRILHCVGVRCVTLGPLPFNMKPRAGGINAPATPFAPNLQELYLYGTDIRCARRLVSACGPHLRELRVAMPSFHDPEMVLPGDPTTEHTVDVDLSLCTTLERLDIGLDPELATNGQSLEKLEAMLNSWDSKLPLQVAYLQPDYEQDFTRQGFADLLATVGRVMEELLQDSSAPPSADAEVGEQGRRWDIYVDLHDWEVWRDWWWTHVQKCFPTLAKSHGIWMNFNPPPLAGYKWKDSDASPPMLTTNT</sequence>
<dbReference type="InterPro" id="IPR036047">
    <property type="entry name" value="F-box-like_dom_sf"/>
</dbReference>
<dbReference type="EMBL" id="ML145329">
    <property type="protein sequence ID" value="TBU51393.1"/>
    <property type="molecule type" value="Genomic_DNA"/>
</dbReference>
<accession>A0A4V2K691</accession>
<reference evidence="2 3" key="1">
    <citation type="submission" date="2019-01" db="EMBL/GenBank/DDBJ databases">
        <title>Draft genome sequences of three monokaryotic isolates of the white-rot basidiomycete fungus Dichomitus squalens.</title>
        <authorList>
            <consortium name="DOE Joint Genome Institute"/>
            <person name="Lopez S.C."/>
            <person name="Andreopoulos B."/>
            <person name="Pangilinan J."/>
            <person name="Lipzen A."/>
            <person name="Riley R."/>
            <person name="Ahrendt S."/>
            <person name="Ng V."/>
            <person name="Barry K."/>
            <person name="Daum C."/>
            <person name="Grigoriev I.V."/>
            <person name="Hilden K.S."/>
            <person name="Makela M.R."/>
            <person name="de Vries R.P."/>
        </authorList>
    </citation>
    <scope>NUCLEOTIDE SEQUENCE [LARGE SCALE GENOMIC DNA]</scope>
    <source>
        <strain evidence="2 3">CBS 464.89</strain>
    </source>
</reference>
<proteinExistence type="predicted"/>
<dbReference type="Gene3D" id="3.80.10.10">
    <property type="entry name" value="Ribonuclease Inhibitor"/>
    <property type="match status" value="1"/>
</dbReference>
<name>A0A4V2K691_9APHY</name>
<dbReference type="Proteomes" id="UP000292082">
    <property type="component" value="Unassembled WGS sequence"/>
</dbReference>
<dbReference type="SUPFAM" id="SSF52047">
    <property type="entry name" value="RNI-like"/>
    <property type="match status" value="1"/>
</dbReference>
<evidence type="ECO:0000256" key="1">
    <source>
        <dbReference type="SAM" id="MobiDB-lite"/>
    </source>
</evidence>